<dbReference type="Gene3D" id="3.30.1330.60">
    <property type="entry name" value="OmpA-like domain"/>
    <property type="match status" value="1"/>
</dbReference>
<dbReference type="InterPro" id="IPR013783">
    <property type="entry name" value="Ig-like_fold"/>
</dbReference>
<keyword evidence="1" id="KW-0472">Membrane</keyword>
<dbReference type="RefSeq" id="WP_211423427.1">
    <property type="nucleotide sequence ID" value="NZ_CP072643.1"/>
</dbReference>
<keyword evidence="2" id="KW-0732">Signal</keyword>
<keyword evidence="5" id="KW-1185">Reference proteome</keyword>
<evidence type="ECO:0000259" key="3">
    <source>
        <dbReference type="PROSITE" id="PS51123"/>
    </source>
</evidence>
<evidence type="ECO:0000313" key="4">
    <source>
        <dbReference type="EMBL" id="QUV95191.1"/>
    </source>
</evidence>
<dbReference type="InterPro" id="IPR036737">
    <property type="entry name" value="OmpA-like_sf"/>
</dbReference>
<dbReference type="Gene3D" id="2.60.40.10">
    <property type="entry name" value="Immunoglobulins"/>
    <property type="match status" value="2"/>
</dbReference>
<sequence length="707" mass="74654">MKHRTWLALFACMFLGSATVMAQSAREQDRPLNPTVTGGTGLFTVYDASTLKRGEFNIAAYYNNFDREPGNVDISQQIVSGAIGLTDRLEFFAASVFRQQLVANQRREISGFFLPNVRFPGTPAGPVPLGPGSSAGAPFVGLIGPSTTNISNAGAAVGGVLPGLVQSGTRIVGTGANQRLIGNLPGYLNDFPFLASSEYTSGNTTLGAKFRFTDPENPLGLAIVGFVSIPTSFANGIFRGAGNGVVRGSGPGAVDYGVILVPAVRAGRFTFTGNLGAVKTGDPSANNIRYLDRRNIFIASGAVDVAVNKYFQAIGEITSNIYYGSGTPNLNPVNPLDLTVGARFTPTGNDKSVHFSFGGGYRRLLNNANSERGSNRGDVNGFVVNAVIGYRRRVQTVEAPDPCANNRPPTVTLSSDRTRLKTTEQARLTAVASDPDPYDTNLTYNWTASVGRIEGTGPNVTYVPPTDRAGTTTVTVTVSDLCCATATASLELTIEKNTCPTVTVTASPTQVKEGSDAPISLSAVGRDADDDPLTYRWTTSAGRIQGSGANVTLDTTGLSAGRVVVTVTVDDGKCTGEASTAIEILSPPPPPQAYTIACDGTLANPPFRRNVVRVDNQCKALLDQIVTRLQSDPTAQVIVDGHADKGEKRGTARKRADNVRAYLVGKGVDPNRIELRIFDDQRAAEAPGGNNRRVVVTVVPEGAQRPE</sequence>
<dbReference type="InterPro" id="IPR006665">
    <property type="entry name" value="OmpA-like"/>
</dbReference>
<feature type="domain" description="OmpA-like" evidence="3">
    <location>
        <begin position="594"/>
        <end position="702"/>
    </location>
</feature>
<dbReference type="Pfam" id="PF17963">
    <property type="entry name" value="Big_9"/>
    <property type="match status" value="1"/>
</dbReference>
<dbReference type="EMBL" id="CP072643">
    <property type="protein sequence ID" value="QUV95191.1"/>
    <property type="molecule type" value="Genomic_DNA"/>
</dbReference>
<feature type="signal peptide" evidence="2">
    <location>
        <begin position="1"/>
        <end position="22"/>
    </location>
</feature>
<dbReference type="InterPro" id="IPR022409">
    <property type="entry name" value="PKD/Chitinase_dom"/>
</dbReference>
<dbReference type="InterPro" id="IPR035986">
    <property type="entry name" value="PKD_dom_sf"/>
</dbReference>
<dbReference type="Pfam" id="PF00691">
    <property type="entry name" value="OmpA"/>
    <property type="match status" value="1"/>
</dbReference>
<evidence type="ECO:0000256" key="1">
    <source>
        <dbReference type="PROSITE-ProRule" id="PRU00473"/>
    </source>
</evidence>
<dbReference type="PROSITE" id="PS51123">
    <property type="entry name" value="OMPA_2"/>
    <property type="match status" value="1"/>
</dbReference>
<name>A0ABX8B7X5_9BACT</name>
<evidence type="ECO:0000256" key="2">
    <source>
        <dbReference type="SAM" id="SignalP"/>
    </source>
</evidence>
<reference evidence="4 5" key="1">
    <citation type="submission" date="2021-03" db="EMBL/GenBank/DDBJ databases">
        <title>Genomic and phenotypic characterization of Chloracidobacterium isolates provides evidence for multiple species.</title>
        <authorList>
            <person name="Saini M.K."/>
            <person name="Costas A.M.G."/>
            <person name="Tank M."/>
            <person name="Bryant D.A."/>
        </authorList>
    </citation>
    <scope>NUCLEOTIDE SEQUENCE [LARGE SCALE GENOMIC DNA]</scope>
    <source>
        <strain evidence="4 5">N</strain>
    </source>
</reference>
<accession>A0ABX8B7X5</accession>
<feature type="chain" id="PRO_5045737656" evidence="2">
    <location>
        <begin position="23"/>
        <end position="707"/>
    </location>
</feature>
<gene>
    <name evidence="4" type="ORF">J8C05_14305</name>
</gene>
<organism evidence="4 5">
    <name type="scientific">Chloracidobacterium sp. N</name>
    <dbReference type="NCBI Taxonomy" id="2821540"/>
    <lineage>
        <taxon>Bacteria</taxon>
        <taxon>Pseudomonadati</taxon>
        <taxon>Acidobacteriota</taxon>
        <taxon>Terriglobia</taxon>
        <taxon>Terriglobales</taxon>
        <taxon>Acidobacteriaceae</taxon>
        <taxon>Chloracidobacterium</taxon>
        <taxon>Chloracidobacterium aggregatum</taxon>
    </lineage>
</organism>
<evidence type="ECO:0000313" key="5">
    <source>
        <dbReference type="Proteomes" id="UP000677668"/>
    </source>
</evidence>
<proteinExistence type="predicted"/>
<dbReference type="SMART" id="SM00089">
    <property type="entry name" value="PKD"/>
    <property type="match status" value="2"/>
</dbReference>
<protein>
    <submittedName>
        <fullName evidence="4">OmpA family protein</fullName>
    </submittedName>
</protein>
<dbReference type="SUPFAM" id="SSF49299">
    <property type="entry name" value="PKD domain"/>
    <property type="match status" value="2"/>
</dbReference>
<dbReference type="SUPFAM" id="SSF103088">
    <property type="entry name" value="OmpA-like"/>
    <property type="match status" value="1"/>
</dbReference>
<dbReference type="Proteomes" id="UP000677668">
    <property type="component" value="Chromosome 2"/>
</dbReference>